<name>A0ABZ2ADJ9_STRNV</name>
<evidence type="ECO:0000259" key="1">
    <source>
        <dbReference type="Pfam" id="PF24731"/>
    </source>
</evidence>
<dbReference type="Pfam" id="PF24731">
    <property type="entry name" value="DUF7683"/>
    <property type="match status" value="1"/>
</dbReference>
<accession>A0ABZ2ADJ9</accession>
<organism evidence="2 3">
    <name type="scientific">Streptomyces niveus</name>
    <name type="common">Streptomyces spheroides</name>
    <dbReference type="NCBI Taxonomy" id="193462"/>
    <lineage>
        <taxon>Bacteria</taxon>
        <taxon>Bacillati</taxon>
        <taxon>Actinomycetota</taxon>
        <taxon>Actinomycetes</taxon>
        <taxon>Kitasatosporales</taxon>
        <taxon>Streptomycetaceae</taxon>
        <taxon>Streptomyces</taxon>
    </lineage>
</organism>
<gene>
    <name evidence="2" type="ORF">OG442_36040</name>
</gene>
<dbReference type="InterPro" id="IPR056100">
    <property type="entry name" value="DUF7683"/>
</dbReference>
<proteinExistence type="predicted"/>
<dbReference type="RefSeq" id="WP_329081198.1">
    <property type="nucleotide sequence ID" value="NZ_CP108849.2"/>
</dbReference>
<sequence length="76" mass="8407">MRFVLTAYVKGDDLPSSEIDITHLGERYLGSLAGAPAASCVDVYPVDAKKVDELGKKLNDILDPQLYDYFVEAEQE</sequence>
<keyword evidence="3" id="KW-1185">Reference proteome</keyword>
<evidence type="ECO:0000313" key="2">
    <source>
        <dbReference type="EMBL" id="WUX56504.1"/>
    </source>
</evidence>
<evidence type="ECO:0000313" key="3">
    <source>
        <dbReference type="Proteomes" id="UP001432209"/>
    </source>
</evidence>
<feature type="domain" description="DUF7683" evidence="1">
    <location>
        <begin position="3"/>
        <end position="72"/>
    </location>
</feature>
<protein>
    <recommendedName>
        <fullName evidence="1">DUF7683 domain-containing protein</fullName>
    </recommendedName>
</protein>
<dbReference type="Proteomes" id="UP001432209">
    <property type="component" value="Chromosome"/>
</dbReference>
<reference evidence="2" key="1">
    <citation type="submission" date="2022-10" db="EMBL/GenBank/DDBJ databases">
        <title>The complete genomes of actinobacterial strains from the NBC collection.</title>
        <authorList>
            <person name="Joergensen T.S."/>
            <person name="Alvarez Arevalo M."/>
            <person name="Sterndorff E.B."/>
            <person name="Faurdal D."/>
            <person name="Vuksanovic O."/>
            <person name="Mourched A.-S."/>
            <person name="Charusanti P."/>
            <person name="Shaw S."/>
            <person name="Blin K."/>
            <person name="Weber T."/>
        </authorList>
    </citation>
    <scope>NUCLEOTIDE SEQUENCE</scope>
    <source>
        <strain evidence="2">NBC_01432</strain>
    </source>
</reference>
<dbReference type="EMBL" id="CP109495">
    <property type="protein sequence ID" value="WUX56504.1"/>
    <property type="molecule type" value="Genomic_DNA"/>
</dbReference>